<dbReference type="PIRSF" id="PIRSF038994">
    <property type="entry name" value="NagA"/>
    <property type="match status" value="1"/>
</dbReference>
<feature type="binding site" evidence="7">
    <location>
        <position position="208"/>
    </location>
    <ligand>
        <name>Zn(2+)</name>
        <dbReference type="ChEBI" id="CHEBI:29105"/>
    </ligand>
</feature>
<name>A0A415P6Z7_9FIRM</name>
<evidence type="ECO:0000256" key="5">
    <source>
        <dbReference type="PIRNR" id="PIRNR038994"/>
    </source>
</evidence>
<feature type="binding site" evidence="7">
    <location>
        <position position="121"/>
    </location>
    <ligand>
        <name>Zn(2+)</name>
        <dbReference type="ChEBI" id="CHEBI:29105"/>
    </ligand>
</feature>
<comment type="similarity">
    <text evidence="1 5">Belongs to the metallo-dependent hydrolases superfamily. NagA family.</text>
</comment>
<keyword evidence="3 5" id="KW-0378">Hydrolase</keyword>
<dbReference type="PANTHER" id="PTHR11113">
    <property type="entry name" value="N-ACETYLGLUCOSAMINE-6-PHOSPHATE DEACETYLASE"/>
    <property type="match status" value="1"/>
</dbReference>
<organism evidence="9 10">
    <name type="scientific">Amedibacillus dolichus</name>
    <dbReference type="NCBI Taxonomy" id="31971"/>
    <lineage>
        <taxon>Bacteria</taxon>
        <taxon>Bacillati</taxon>
        <taxon>Bacillota</taxon>
        <taxon>Erysipelotrichia</taxon>
        <taxon>Erysipelotrichales</taxon>
        <taxon>Erysipelotrichaceae</taxon>
        <taxon>Amedibacillus</taxon>
    </lineage>
</organism>
<feature type="binding site" evidence="7">
    <location>
        <position position="187"/>
    </location>
    <ligand>
        <name>Zn(2+)</name>
        <dbReference type="ChEBI" id="CHEBI:29105"/>
    </ligand>
</feature>
<dbReference type="Gene3D" id="3.20.20.140">
    <property type="entry name" value="Metal-dependent hydrolases"/>
    <property type="match status" value="1"/>
</dbReference>
<evidence type="ECO:0000256" key="1">
    <source>
        <dbReference type="ARBA" id="ARBA00010716"/>
    </source>
</evidence>
<dbReference type="InterPro" id="IPR006680">
    <property type="entry name" value="Amidohydro-rel"/>
</dbReference>
<dbReference type="InterPro" id="IPR003764">
    <property type="entry name" value="GlcNAc_6-P_deAcase"/>
</dbReference>
<comment type="caution">
    <text evidence="9">The sequence shown here is derived from an EMBL/GenBank/DDBJ whole genome shotgun (WGS) entry which is preliminary data.</text>
</comment>
<evidence type="ECO:0000313" key="9">
    <source>
        <dbReference type="EMBL" id="RHM08491.1"/>
    </source>
</evidence>
<dbReference type="Proteomes" id="UP000284868">
    <property type="component" value="Unassembled WGS sequence"/>
</dbReference>
<evidence type="ECO:0000256" key="7">
    <source>
        <dbReference type="PIRSR" id="PIRSR038994-3"/>
    </source>
</evidence>
<sequence length="353" mass="39782">MKKIIENVKFIQDGTLVFGDLHLENGFVERIDYKTPHANSYLAIPGFIDLHTHGFRGHDCDNIQPENLKQLALEYAKRGITAFCPTISARSLAEYAAIIEGYHAVFENDIKGAAYCGIHMEGPFLNPDCCGAQEKDQLCEINLSELDGFLSNYHDDICIMTISPDIPNAMEAISLLHLYGVQVSLGHTNASFDTTMEAFENGATRITHLCNTMPFIDHHKETMMDAVFLSDCCCEIIMDRKHIQHKMLKWLIPLLGCKRINAISDGRKQCGYEKGEEGYSDTSCDMLDIFRFLYREEMFDLADCLQMCSGNAAKMLKSYSYEIGLGKKIDLVVLDHDLRICEVIINGKSILHV</sequence>
<gene>
    <name evidence="9" type="ORF">DWZ83_08185</name>
</gene>
<accession>A0A415P6Z7</accession>
<keyword evidence="2 7" id="KW-0479">Metal-binding</keyword>
<dbReference type="AlphaFoldDB" id="A0A415P6Z7"/>
<dbReference type="GO" id="GO:0006046">
    <property type="term" value="P:N-acetylglucosamine catabolic process"/>
    <property type="evidence" value="ECO:0007669"/>
    <property type="project" value="TreeGrafter"/>
</dbReference>
<dbReference type="PANTHER" id="PTHR11113:SF14">
    <property type="entry name" value="N-ACETYLGLUCOSAMINE-6-PHOSPHATE DEACETYLASE"/>
    <property type="match status" value="1"/>
</dbReference>
<evidence type="ECO:0000256" key="6">
    <source>
        <dbReference type="PIRSR" id="PIRSR038994-1"/>
    </source>
</evidence>
<dbReference type="OrthoDB" id="9776488at2"/>
<dbReference type="GO" id="GO:0008448">
    <property type="term" value="F:N-acetylglucosamine-6-phosphate deacetylase activity"/>
    <property type="evidence" value="ECO:0007669"/>
    <property type="project" value="InterPro"/>
</dbReference>
<proteinExistence type="inferred from homology"/>
<comment type="cofactor">
    <cofactor evidence="7">
        <name>a divalent metal cation</name>
        <dbReference type="ChEBI" id="CHEBI:60240"/>
    </cofactor>
    <text evidence="7">Binds 1 divalent metal cation per subunit.</text>
</comment>
<keyword evidence="4 5" id="KW-0119">Carbohydrate metabolism</keyword>
<evidence type="ECO:0000313" key="10">
    <source>
        <dbReference type="Proteomes" id="UP000284868"/>
    </source>
</evidence>
<dbReference type="InterPro" id="IPR032466">
    <property type="entry name" value="Metal_Hydrolase"/>
</dbReference>
<evidence type="ECO:0000256" key="4">
    <source>
        <dbReference type="ARBA" id="ARBA00023277"/>
    </source>
</evidence>
<feature type="domain" description="Amidohydrolase-related" evidence="8">
    <location>
        <begin position="43"/>
        <end position="348"/>
    </location>
</feature>
<dbReference type="Pfam" id="PF01979">
    <property type="entry name" value="Amidohydro_1"/>
    <property type="match status" value="1"/>
</dbReference>
<dbReference type="EMBL" id="QRPK01000048">
    <property type="protein sequence ID" value="RHM08491.1"/>
    <property type="molecule type" value="Genomic_DNA"/>
</dbReference>
<evidence type="ECO:0000259" key="8">
    <source>
        <dbReference type="Pfam" id="PF01979"/>
    </source>
</evidence>
<dbReference type="InterPro" id="IPR011059">
    <property type="entry name" value="Metal-dep_hydrolase_composite"/>
</dbReference>
<dbReference type="GeneID" id="92793173"/>
<protein>
    <submittedName>
        <fullName evidence="9">N-acetylglucosamine-6-phosphate deacetylase</fullName>
    </submittedName>
</protein>
<dbReference type="SUPFAM" id="SSF51556">
    <property type="entry name" value="Metallo-dependent hydrolases"/>
    <property type="match status" value="1"/>
</dbReference>
<reference evidence="9 10" key="1">
    <citation type="submission" date="2018-08" db="EMBL/GenBank/DDBJ databases">
        <title>A genome reference for cultivated species of the human gut microbiota.</title>
        <authorList>
            <person name="Zou Y."/>
            <person name="Xue W."/>
            <person name="Luo G."/>
        </authorList>
    </citation>
    <scope>NUCLEOTIDE SEQUENCE [LARGE SCALE GENOMIC DNA]</scope>
    <source>
        <strain evidence="9 10">AF35-6BH</strain>
    </source>
</reference>
<dbReference type="Gene3D" id="2.30.40.10">
    <property type="entry name" value="Urease, subunit C, domain 1"/>
    <property type="match status" value="1"/>
</dbReference>
<keyword evidence="10" id="KW-1185">Reference proteome</keyword>
<evidence type="ECO:0000256" key="3">
    <source>
        <dbReference type="ARBA" id="ARBA00022801"/>
    </source>
</evidence>
<feature type="active site" description="Proton donor/acceptor" evidence="6">
    <location>
        <position position="265"/>
    </location>
</feature>
<dbReference type="SUPFAM" id="SSF51338">
    <property type="entry name" value="Composite domain of metallo-dependent hydrolases"/>
    <property type="match status" value="1"/>
</dbReference>
<dbReference type="RefSeq" id="WP_004798906.1">
    <property type="nucleotide sequence ID" value="NZ_CABKNA010000005.1"/>
</dbReference>
<dbReference type="GO" id="GO:0046872">
    <property type="term" value="F:metal ion binding"/>
    <property type="evidence" value="ECO:0007669"/>
    <property type="project" value="UniProtKB-KW"/>
</dbReference>
<evidence type="ECO:0000256" key="2">
    <source>
        <dbReference type="ARBA" id="ARBA00022723"/>
    </source>
</evidence>